<gene>
    <name evidence="2" type="ORF">A4X20_28680</name>
    <name evidence="1" type="ORF">OY187_31220</name>
</gene>
<evidence type="ECO:0000313" key="4">
    <source>
        <dbReference type="Proteomes" id="UP001084650"/>
    </source>
</evidence>
<dbReference type="EMBL" id="JAPQYE010000036">
    <property type="protein sequence ID" value="MCZ0732526.1"/>
    <property type="molecule type" value="Genomic_DNA"/>
</dbReference>
<evidence type="ECO:0000313" key="3">
    <source>
        <dbReference type="Proteomes" id="UP000078396"/>
    </source>
</evidence>
<evidence type="ECO:0000313" key="1">
    <source>
        <dbReference type="EMBL" id="MCZ0732526.1"/>
    </source>
</evidence>
<dbReference type="Proteomes" id="UP001084650">
    <property type="component" value="Unassembled WGS sequence"/>
</dbReference>
<name>A0A178LLR2_MYCIR</name>
<proteinExistence type="predicted"/>
<sequence length="166" mass="18276">MVAVDGAGFGDYRRAALLIRYGRLEEAAGIAAIVAETNELGRSPQLLKALLGLNRSFIGRLRTEEGVELLGDYIENMSHLDVTEPPGIDIRRAARIINSYMSDDMAGIDTEMHAAARESRVTETVRQIMDTFEAALPELNSEVGLQWLQAHVEVLLAQEHDIEGQS</sequence>
<evidence type="ECO:0000313" key="2">
    <source>
        <dbReference type="EMBL" id="OAN32056.1"/>
    </source>
</evidence>
<dbReference type="AlphaFoldDB" id="A0A178LLR2"/>
<reference evidence="1" key="2">
    <citation type="submission" date="2022-12" db="EMBL/GenBank/DDBJ databases">
        <title>Whole genome sequence of Mycolicibacterium iranicum strain SBH312.</title>
        <authorList>
            <person name="Jani J."/>
            <person name="Arifin Mustapha Z."/>
            <person name="Ahmed K."/>
            <person name="Kai Ling C."/>
        </authorList>
    </citation>
    <scope>NUCLEOTIDE SEQUENCE</scope>
    <source>
        <strain evidence="1">SBH312</strain>
    </source>
</reference>
<comment type="caution">
    <text evidence="2">The sequence shown here is derived from an EMBL/GenBank/DDBJ whole genome shotgun (WGS) entry which is preliminary data.</text>
</comment>
<organism evidence="2 3">
    <name type="scientific">Mycolicibacterium iranicum</name>
    <name type="common">Mycobacterium iranicum</name>
    <dbReference type="NCBI Taxonomy" id="912594"/>
    <lineage>
        <taxon>Bacteria</taxon>
        <taxon>Bacillati</taxon>
        <taxon>Actinomycetota</taxon>
        <taxon>Actinomycetes</taxon>
        <taxon>Mycobacteriales</taxon>
        <taxon>Mycobacteriaceae</taxon>
        <taxon>Mycolicibacterium</taxon>
    </lineage>
</organism>
<reference evidence="2 3" key="1">
    <citation type="submission" date="2016-04" db="EMBL/GenBank/DDBJ databases">
        <title>Draft Genome Sequences of Staphylococcus capitis Strain H36, S. capitis Strain H65, S. cohnii Strain H62, S. hominis Strain H69, Mycobacterium iranicum Strain H39, Plantibacter sp. Strain H53, Pseudomonas oryzihabitans Strain H72, and Microbacterium sp. Strain H83, isolated from residential settings.</title>
        <authorList>
            <person name="Lymperopoulou D."/>
            <person name="Adams R.I."/>
            <person name="Lindow S."/>
            <person name="Coil D.A."/>
            <person name="Jospin G."/>
            <person name="Eisen J.A."/>
        </authorList>
    </citation>
    <scope>NUCLEOTIDE SEQUENCE [LARGE SCALE GENOMIC DNA]</scope>
    <source>
        <strain evidence="2 3">H39</strain>
    </source>
</reference>
<keyword evidence="4" id="KW-1185">Reference proteome</keyword>
<accession>A0A178LLR2</accession>
<dbReference type="EMBL" id="LWCS01000055">
    <property type="protein sequence ID" value="OAN32056.1"/>
    <property type="molecule type" value="Genomic_DNA"/>
</dbReference>
<protein>
    <submittedName>
        <fullName evidence="2">Uncharacterized protein</fullName>
    </submittedName>
</protein>
<dbReference type="Proteomes" id="UP000078396">
    <property type="component" value="Unassembled WGS sequence"/>
</dbReference>
<dbReference type="OrthoDB" id="4634690at2"/>
<dbReference type="RefSeq" id="WP_011896325.1">
    <property type="nucleotide sequence ID" value="NZ_JAPQYE010000036.1"/>
</dbReference>